<dbReference type="GeneTree" id="ENSGT00940000160092"/>
<evidence type="ECO:0000259" key="2">
    <source>
        <dbReference type="PROSITE" id="PS50853"/>
    </source>
</evidence>
<reference evidence="3" key="2">
    <citation type="submission" date="2025-08" db="UniProtKB">
        <authorList>
            <consortium name="Ensembl"/>
        </authorList>
    </citation>
    <scope>IDENTIFICATION</scope>
</reference>
<dbReference type="PROSITE" id="PS50853">
    <property type="entry name" value="FN3"/>
    <property type="match status" value="1"/>
</dbReference>
<accession>A0A4W5Q6Y1</accession>
<proteinExistence type="predicted"/>
<evidence type="ECO:0000313" key="4">
    <source>
        <dbReference type="Proteomes" id="UP000314982"/>
    </source>
</evidence>
<protein>
    <recommendedName>
        <fullName evidence="2">Fibronectin type-III domain-containing protein</fullName>
    </recommendedName>
</protein>
<dbReference type="STRING" id="62062.ENSHHUP00000072956"/>
<reference evidence="3" key="3">
    <citation type="submission" date="2025-09" db="UniProtKB">
        <authorList>
            <consortium name="Ensembl"/>
        </authorList>
    </citation>
    <scope>IDENTIFICATION</scope>
</reference>
<dbReference type="Gene3D" id="2.60.40.10">
    <property type="entry name" value="Immunoglobulins"/>
    <property type="match status" value="1"/>
</dbReference>
<dbReference type="PRINTS" id="PR00014">
    <property type="entry name" value="FNTYPEIII"/>
</dbReference>
<evidence type="ECO:0000313" key="3">
    <source>
        <dbReference type="Ensembl" id="ENSHHUP00000072956.1"/>
    </source>
</evidence>
<dbReference type="GO" id="GO:0045214">
    <property type="term" value="P:sarcomere organization"/>
    <property type="evidence" value="ECO:0007669"/>
    <property type="project" value="TreeGrafter"/>
</dbReference>
<dbReference type="Proteomes" id="UP000314982">
    <property type="component" value="Unassembled WGS sequence"/>
</dbReference>
<dbReference type="InterPro" id="IPR050964">
    <property type="entry name" value="Striated_Muscle_Regulatory"/>
</dbReference>
<evidence type="ECO:0000256" key="1">
    <source>
        <dbReference type="ARBA" id="ARBA00022737"/>
    </source>
</evidence>
<dbReference type="AlphaFoldDB" id="A0A4W5Q6Y1"/>
<name>A0A4W5Q6Y1_9TELE</name>
<sequence length="112" mass="12446">MGVGEDTATITWDPPKFDGGAPIKGYLMERKKQGSSRWTKLNFEVFESTTYEAKKMIEGVFYEMRVFAVNGIGISQPSGNSKPFMPIGGRTLITRAVERSLFIQLTSVFLSA</sequence>
<organism evidence="3 4">
    <name type="scientific">Hucho hucho</name>
    <name type="common">huchen</name>
    <dbReference type="NCBI Taxonomy" id="62062"/>
    <lineage>
        <taxon>Eukaryota</taxon>
        <taxon>Metazoa</taxon>
        <taxon>Chordata</taxon>
        <taxon>Craniata</taxon>
        <taxon>Vertebrata</taxon>
        <taxon>Euteleostomi</taxon>
        <taxon>Actinopterygii</taxon>
        <taxon>Neopterygii</taxon>
        <taxon>Teleostei</taxon>
        <taxon>Protacanthopterygii</taxon>
        <taxon>Salmoniformes</taxon>
        <taxon>Salmonidae</taxon>
        <taxon>Salmoninae</taxon>
        <taxon>Hucho</taxon>
    </lineage>
</organism>
<dbReference type="SUPFAM" id="SSF49265">
    <property type="entry name" value="Fibronectin type III"/>
    <property type="match status" value="1"/>
</dbReference>
<dbReference type="PANTHER" id="PTHR13817:SF17">
    <property type="entry name" value="MYOSIN-BINDING PROTEIN C, FAST-TYPE"/>
    <property type="match status" value="1"/>
</dbReference>
<dbReference type="InterPro" id="IPR013783">
    <property type="entry name" value="Ig-like_fold"/>
</dbReference>
<dbReference type="PANTHER" id="PTHR13817">
    <property type="entry name" value="TITIN"/>
    <property type="match status" value="1"/>
</dbReference>
<dbReference type="InterPro" id="IPR003961">
    <property type="entry name" value="FN3_dom"/>
</dbReference>
<reference evidence="4" key="1">
    <citation type="submission" date="2018-06" db="EMBL/GenBank/DDBJ databases">
        <title>Genome assembly of Danube salmon.</title>
        <authorList>
            <person name="Macqueen D.J."/>
            <person name="Gundappa M.K."/>
        </authorList>
    </citation>
    <scope>NUCLEOTIDE SEQUENCE [LARGE SCALE GENOMIC DNA]</scope>
</reference>
<dbReference type="FunFam" id="2.60.40.10:FF:000084">
    <property type="entry name" value="Myosin binding protein C, slow type"/>
    <property type="match status" value="1"/>
</dbReference>
<dbReference type="InterPro" id="IPR036116">
    <property type="entry name" value="FN3_sf"/>
</dbReference>
<dbReference type="Ensembl" id="ENSHHUT00000075362.1">
    <property type="protein sequence ID" value="ENSHHUP00000072956.1"/>
    <property type="gene ID" value="ENSHHUG00000042829.1"/>
</dbReference>
<dbReference type="Pfam" id="PF00041">
    <property type="entry name" value="fn3"/>
    <property type="match status" value="1"/>
</dbReference>
<dbReference type="GO" id="GO:0031430">
    <property type="term" value="C:M band"/>
    <property type="evidence" value="ECO:0007669"/>
    <property type="project" value="TreeGrafter"/>
</dbReference>
<dbReference type="CDD" id="cd00063">
    <property type="entry name" value="FN3"/>
    <property type="match status" value="1"/>
</dbReference>
<feature type="domain" description="Fibronectin type-III" evidence="2">
    <location>
        <begin position="1"/>
        <end position="90"/>
    </location>
</feature>
<keyword evidence="1" id="KW-0677">Repeat</keyword>
<keyword evidence="4" id="KW-1185">Reference proteome</keyword>